<evidence type="ECO:0000313" key="3">
    <source>
        <dbReference type="EMBL" id="CAF4753137.1"/>
    </source>
</evidence>
<name>A0A817WWI5_9BILA</name>
<comment type="caution">
    <text evidence="2">The sequence shown here is derived from an EMBL/GenBank/DDBJ whole genome shotgun (WGS) entry which is preliminary data.</text>
</comment>
<dbReference type="Proteomes" id="UP000663848">
    <property type="component" value="Unassembled WGS sequence"/>
</dbReference>
<feature type="chain" id="PRO_5036232489" evidence="1">
    <location>
        <begin position="26"/>
        <end position="148"/>
    </location>
</feature>
<evidence type="ECO:0000256" key="1">
    <source>
        <dbReference type="SAM" id="SignalP"/>
    </source>
</evidence>
<sequence>MISPIHFICVFTILSIVLTANLTYGASVNLKNSGALKYNMNTHVINGKHENQYGPSNQLSAEKVHINKRQYPAKGISRGKREYSTECILLGKRAFASEGTLIVKRRYPTEGILLGKRQYPIEGILLGKRNLRFPDSKAFETDNIHFDD</sequence>
<protein>
    <submittedName>
        <fullName evidence="2">Uncharacterized protein</fullName>
    </submittedName>
</protein>
<dbReference type="EMBL" id="CAJOBR010003801">
    <property type="protein sequence ID" value="CAF4753137.1"/>
    <property type="molecule type" value="Genomic_DNA"/>
</dbReference>
<evidence type="ECO:0000313" key="2">
    <source>
        <dbReference type="EMBL" id="CAF3360748.1"/>
    </source>
</evidence>
<evidence type="ECO:0000313" key="4">
    <source>
        <dbReference type="Proteomes" id="UP000663872"/>
    </source>
</evidence>
<feature type="signal peptide" evidence="1">
    <location>
        <begin position="1"/>
        <end position="25"/>
    </location>
</feature>
<dbReference type="Proteomes" id="UP000663872">
    <property type="component" value="Unassembled WGS sequence"/>
</dbReference>
<gene>
    <name evidence="2" type="ORF">GRG538_LOCUS6408</name>
    <name evidence="3" type="ORF">QYT958_LOCUS21125</name>
</gene>
<dbReference type="AlphaFoldDB" id="A0A817WWI5"/>
<dbReference type="EMBL" id="CAJNYT010000652">
    <property type="protein sequence ID" value="CAF3360748.1"/>
    <property type="molecule type" value="Genomic_DNA"/>
</dbReference>
<reference evidence="2" key="1">
    <citation type="submission" date="2021-02" db="EMBL/GenBank/DDBJ databases">
        <authorList>
            <person name="Nowell W R."/>
        </authorList>
    </citation>
    <scope>NUCLEOTIDE SEQUENCE</scope>
</reference>
<organism evidence="2 4">
    <name type="scientific">Rotaria socialis</name>
    <dbReference type="NCBI Taxonomy" id="392032"/>
    <lineage>
        <taxon>Eukaryota</taxon>
        <taxon>Metazoa</taxon>
        <taxon>Spiralia</taxon>
        <taxon>Gnathifera</taxon>
        <taxon>Rotifera</taxon>
        <taxon>Eurotatoria</taxon>
        <taxon>Bdelloidea</taxon>
        <taxon>Philodinida</taxon>
        <taxon>Philodinidae</taxon>
        <taxon>Rotaria</taxon>
    </lineage>
</organism>
<accession>A0A817WWI5</accession>
<keyword evidence="1" id="KW-0732">Signal</keyword>
<proteinExistence type="predicted"/>